<feature type="region of interest" description="Disordered" evidence="3">
    <location>
        <begin position="402"/>
        <end position="432"/>
    </location>
</feature>
<reference evidence="5" key="1">
    <citation type="journal article" date="2023" name="Mol. Phylogenet. Evol.">
        <title>Genome-scale phylogeny and comparative genomics of the fungal order Sordariales.</title>
        <authorList>
            <person name="Hensen N."/>
            <person name="Bonometti L."/>
            <person name="Westerberg I."/>
            <person name="Brannstrom I.O."/>
            <person name="Guillou S."/>
            <person name="Cros-Aarteil S."/>
            <person name="Calhoun S."/>
            <person name="Haridas S."/>
            <person name="Kuo A."/>
            <person name="Mondo S."/>
            <person name="Pangilinan J."/>
            <person name="Riley R."/>
            <person name="LaButti K."/>
            <person name="Andreopoulos B."/>
            <person name="Lipzen A."/>
            <person name="Chen C."/>
            <person name="Yan M."/>
            <person name="Daum C."/>
            <person name="Ng V."/>
            <person name="Clum A."/>
            <person name="Steindorff A."/>
            <person name="Ohm R.A."/>
            <person name="Martin F."/>
            <person name="Silar P."/>
            <person name="Natvig D.O."/>
            <person name="Lalanne C."/>
            <person name="Gautier V."/>
            <person name="Ament-Velasquez S.L."/>
            <person name="Kruys A."/>
            <person name="Hutchinson M.I."/>
            <person name="Powell A.J."/>
            <person name="Barry K."/>
            <person name="Miller A.N."/>
            <person name="Grigoriev I.V."/>
            <person name="Debuchy R."/>
            <person name="Gladieux P."/>
            <person name="Hiltunen Thoren M."/>
            <person name="Johannesson H."/>
        </authorList>
    </citation>
    <scope>NUCLEOTIDE SEQUENCE</scope>
    <source>
        <strain evidence="5">PSN293</strain>
    </source>
</reference>
<dbReference type="InterPro" id="IPR036291">
    <property type="entry name" value="NAD(P)-bd_dom_sf"/>
</dbReference>
<evidence type="ECO:0000313" key="6">
    <source>
        <dbReference type="Proteomes" id="UP001301769"/>
    </source>
</evidence>
<keyword evidence="2" id="KW-0560">Oxidoreductase</keyword>
<accession>A0AAN6YBS4</accession>
<reference evidence="5" key="2">
    <citation type="submission" date="2023-05" db="EMBL/GenBank/DDBJ databases">
        <authorList>
            <consortium name="Lawrence Berkeley National Laboratory"/>
            <person name="Steindorff A."/>
            <person name="Hensen N."/>
            <person name="Bonometti L."/>
            <person name="Westerberg I."/>
            <person name="Brannstrom I.O."/>
            <person name="Guillou S."/>
            <person name="Cros-Aarteil S."/>
            <person name="Calhoun S."/>
            <person name="Haridas S."/>
            <person name="Kuo A."/>
            <person name="Mondo S."/>
            <person name="Pangilinan J."/>
            <person name="Riley R."/>
            <person name="Labutti K."/>
            <person name="Andreopoulos B."/>
            <person name="Lipzen A."/>
            <person name="Chen C."/>
            <person name="Yanf M."/>
            <person name="Daum C."/>
            <person name="Ng V."/>
            <person name="Clum A."/>
            <person name="Ohm R."/>
            <person name="Martin F."/>
            <person name="Silar P."/>
            <person name="Natvig D."/>
            <person name="Lalanne C."/>
            <person name="Gautier V."/>
            <person name="Ament-Velasquez S.L."/>
            <person name="Kruys A."/>
            <person name="Hutchinson M.I."/>
            <person name="Powell A.J."/>
            <person name="Barry K."/>
            <person name="Miller A.N."/>
            <person name="Grigoriev I.V."/>
            <person name="Debuchy R."/>
            <person name="Gladieux P."/>
            <person name="Thoren M.H."/>
            <person name="Johannesson H."/>
        </authorList>
    </citation>
    <scope>NUCLEOTIDE SEQUENCE</scope>
    <source>
        <strain evidence="5">PSN293</strain>
    </source>
</reference>
<evidence type="ECO:0000313" key="5">
    <source>
        <dbReference type="EMBL" id="KAK4215700.1"/>
    </source>
</evidence>
<dbReference type="PANTHER" id="PTHR24320">
    <property type="entry name" value="RETINOL DEHYDROGENASE"/>
    <property type="match status" value="1"/>
</dbReference>
<evidence type="ECO:0000256" key="4">
    <source>
        <dbReference type="SAM" id="Phobius"/>
    </source>
</evidence>
<dbReference type="AlphaFoldDB" id="A0AAN6YBS4"/>
<name>A0AAN6YBS4_9PEZI</name>
<dbReference type="InterPro" id="IPR002347">
    <property type="entry name" value="SDR_fam"/>
</dbReference>
<keyword evidence="4" id="KW-0472">Membrane</keyword>
<dbReference type="Pfam" id="PF00106">
    <property type="entry name" value="adh_short"/>
    <property type="match status" value="1"/>
</dbReference>
<comment type="caution">
    <text evidence="5">The sequence shown here is derived from an EMBL/GenBank/DDBJ whole genome shotgun (WGS) entry which is preliminary data.</text>
</comment>
<dbReference type="Gene3D" id="3.40.50.720">
    <property type="entry name" value="NAD(P)-binding Rossmann-like Domain"/>
    <property type="match status" value="1"/>
</dbReference>
<keyword evidence="4" id="KW-0812">Transmembrane</keyword>
<organism evidence="5 6">
    <name type="scientific">Rhypophila decipiens</name>
    <dbReference type="NCBI Taxonomy" id="261697"/>
    <lineage>
        <taxon>Eukaryota</taxon>
        <taxon>Fungi</taxon>
        <taxon>Dikarya</taxon>
        <taxon>Ascomycota</taxon>
        <taxon>Pezizomycotina</taxon>
        <taxon>Sordariomycetes</taxon>
        <taxon>Sordariomycetidae</taxon>
        <taxon>Sordariales</taxon>
        <taxon>Naviculisporaceae</taxon>
        <taxon>Rhypophila</taxon>
    </lineage>
</organism>
<sequence length="432" mass="48294">MPIPFLTHVLLEGPPDWMPEAWTLVKWTSSIGALALTKWYSAGATNKAEKNLHGRVILMTGGTSGIGAVTTYELAKRGAQVVLLTHQSPSDPFLIEFVEDMRERTENQFIYAEQVDLSSLHSIRQFATRWVDNSPPRRLDAIILGAATMTPPGGARKETAEGIETTWMVNYLANFHLLGILSPAIRAQPFDRDVRIVVTTCSSYISSPPLDKALEKNTWSPKGAYARSKLALMVFACAYQKHLDAYKRPDQLPMNARVILADPGFTRTPGTMRWLSRGTIWGLFIYILMYPIWWLLLKSANMGAQSILFTVMDSSMGPGRNAGGKMVKECIQVDYARKDVCDEEVAKKLWESSDKLIEKAEKEAALKRAKAKKAEEMKQEEAREAEKVEEIDALLETIAKGRAKKAQKEKEKEKEKAKGNKDGKKSKSAKSK</sequence>
<dbReference type="GO" id="GO:0016491">
    <property type="term" value="F:oxidoreductase activity"/>
    <property type="evidence" value="ECO:0007669"/>
    <property type="project" value="UniProtKB-KW"/>
</dbReference>
<comment type="similarity">
    <text evidence="1">Belongs to the short-chain dehydrogenases/reductases (SDR) family.</text>
</comment>
<keyword evidence="6" id="KW-1185">Reference proteome</keyword>
<feature type="compositionally biased region" description="Basic and acidic residues" evidence="3">
    <location>
        <begin position="406"/>
        <end position="425"/>
    </location>
</feature>
<proteinExistence type="inferred from homology"/>
<evidence type="ECO:0000256" key="3">
    <source>
        <dbReference type="SAM" id="MobiDB-lite"/>
    </source>
</evidence>
<dbReference type="SUPFAM" id="SSF51735">
    <property type="entry name" value="NAD(P)-binding Rossmann-fold domains"/>
    <property type="match status" value="1"/>
</dbReference>
<feature type="transmembrane region" description="Helical" evidence="4">
    <location>
        <begin position="278"/>
        <end position="297"/>
    </location>
</feature>
<evidence type="ECO:0000256" key="2">
    <source>
        <dbReference type="ARBA" id="ARBA00023002"/>
    </source>
</evidence>
<evidence type="ECO:0000256" key="1">
    <source>
        <dbReference type="ARBA" id="ARBA00006484"/>
    </source>
</evidence>
<protein>
    <submittedName>
        <fullName evidence="5">Retinol dehydrogenase</fullName>
    </submittedName>
</protein>
<dbReference type="Proteomes" id="UP001301769">
    <property type="component" value="Unassembled WGS sequence"/>
</dbReference>
<keyword evidence="4" id="KW-1133">Transmembrane helix</keyword>
<dbReference type="PANTHER" id="PTHR24320:SF285">
    <property type="entry name" value="RETINOL DEHYDROGENASE 14"/>
    <property type="match status" value="1"/>
</dbReference>
<dbReference type="EMBL" id="MU858077">
    <property type="protein sequence ID" value="KAK4215700.1"/>
    <property type="molecule type" value="Genomic_DNA"/>
</dbReference>
<gene>
    <name evidence="5" type="ORF">QBC37DRAFT_120600</name>
</gene>